<accession>A0A9P4I2P8</accession>
<reference evidence="2" key="1">
    <citation type="journal article" date="2020" name="Stud. Mycol.">
        <title>101 Dothideomycetes genomes: a test case for predicting lifestyles and emergence of pathogens.</title>
        <authorList>
            <person name="Haridas S."/>
            <person name="Albert R."/>
            <person name="Binder M."/>
            <person name="Bloem J."/>
            <person name="Labutti K."/>
            <person name="Salamov A."/>
            <person name="Andreopoulos B."/>
            <person name="Baker S."/>
            <person name="Barry K."/>
            <person name="Bills G."/>
            <person name="Bluhm B."/>
            <person name="Cannon C."/>
            <person name="Castanera R."/>
            <person name="Culley D."/>
            <person name="Daum C."/>
            <person name="Ezra D."/>
            <person name="Gonzalez J."/>
            <person name="Henrissat B."/>
            <person name="Kuo A."/>
            <person name="Liang C."/>
            <person name="Lipzen A."/>
            <person name="Lutzoni F."/>
            <person name="Magnuson J."/>
            <person name="Mondo S."/>
            <person name="Nolan M."/>
            <person name="Ohm R."/>
            <person name="Pangilinan J."/>
            <person name="Park H.-J."/>
            <person name="Ramirez L."/>
            <person name="Alfaro M."/>
            <person name="Sun H."/>
            <person name="Tritt A."/>
            <person name="Yoshinaga Y."/>
            <person name="Zwiers L.-H."/>
            <person name="Turgeon B."/>
            <person name="Goodwin S."/>
            <person name="Spatafora J."/>
            <person name="Crous P."/>
            <person name="Grigoriev I."/>
        </authorList>
    </citation>
    <scope>NUCLEOTIDE SEQUENCE</scope>
    <source>
        <strain evidence="2">CBS 133067</strain>
    </source>
</reference>
<comment type="caution">
    <text evidence="2">The sequence shown here is derived from an EMBL/GenBank/DDBJ whole genome shotgun (WGS) entry which is preliminary data.</text>
</comment>
<evidence type="ECO:0000313" key="2">
    <source>
        <dbReference type="EMBL" id="KAF2093890.1"/>
    </source>
</evidence>
<dbReference type="PANTHER" id="PTHR12905">
    <property type="entry name" value="METALLOPHOSPHOESTERASE"/>
    <property type="match status" value="1"/>
</dbReference>
<dbReference type="GO" id="GO:0016787">
    <property type="term" value="F:hydrolase activity"/>
    <property type="evidence" value="ECO:0007669"/>
    <property type="project" value="InterPro"/>
</dbReference>
<proteinExistence type="predicted"/>
<feature type="domain" description="Calcineurin-like phosphoesterase" evidence="1">
    <location>
        <begin position="16"/>
        <end position="218"/>
    </location>
</feature>
<dbReference type="SUPFAM" id="SSF56300">
    <property type="entry name" value="Metallo-dependent phosphatases"/>
    <property type="match status" value="1"/>
</dbReference>
<protein>
    <recommendedName>
        <fullName evidence="1">Calcineurin-like phosphoesterase domain-containing protein</fullName>
    </recommendedName>
</protein>
<dbReference type="EMBL" id="ML978136">
    <property type="protein sequence ID" value="KAF2093890.1"/>
    <property type="molecule type" value="Genomic_DNA"/>
</dbReference>
<name>A0A9P4I2P8_9PEZI</name>
<dbReference type="InterPro" id="IPR051693">
    <property type="entry name" value="UPF0046_metallophosphoest"/>
</dbReference>
<dbReference type="InterPro" id="IPR004843">
    <property type="entry name" value="Calcineurin-like_PHP"/>
</dbReference>
<dbReference type="Gene3D" id="3.60.21.10">
    <property type="match status" value="1"/>
</dbReference>
<dbReference type="PANTHER" id="PTHR12905:SF0">
    <property type="entry name" value="CALCINEURIN-LIKE PHOSPHOESTERASE DOMAIN-CONTAINING PROTEIN"/>
    <property type="match status" value="1"/>
</dbReference>
<keyword evidence="3" id="KW-1185">Reference proteome</keyword>
<evidence type="ECO:0000259" key="1">
    <source>
        <dbReference type="Pfam" id="PF00149"/>
    </source>
</evidence>
<dbReference type="Proteomes" id="UP000799772">
    <property type="component" value="Unassembled WGS sequence"/>
</dbReference>
<dbReference type="AlphaFoldDB" id="A0A9P4I2P8"/>
<gene>
    <name evidence="2" type="ORF">NA57DRAFT_68920</name>
</gene>
<evidence type="ECO:0000313" key="3">
    <source>
        <dbReference type="Proteomes" id="UP000799772"/>
    </source>
</evidence>
<organism evidence="2 3">
    <name type="scientific">Rhizodiscina lignyota</name>
    <dbReference type="NCBI Taxonomy" id="1504668"/>
    <lineage>
        <taxon>Eukaryota</taxon>
        <taxon>Fungi</taxon>
        <taxon>Dikarya</taxon>
        <taxon>Ascomycota</taxon>
        <taxon>Pezizomycotina</taxon>
        <taxon>Dothideomycetes</taxon>
        <taxon>Pleosporomycetidae</taxon>
        <taxon>Aulographales</taxon>
        <taxon>Rhizodiscinaceae</taxon>
        <taxon>Rhizodiscina</taxon>
    </lineage>
</organism>
<dbReference type="OrthoDB" id="630188at2759"/>
<dbReference type="InterPro" id="IPR029052">
    <property type="entry name" value="Metallo-depent_PP-like"/>
</dbReference>
<dbReference type="CDD" id="cd07379">
    <property type="entry name" value="MPP_239FB"/>
    <property type="match status" value="1"/>
</dbReference>
<sequence>MSSESSGPHIFDTNVLRIVCISDTHDEDFRGAVPDGDILLHTGDFTDYGGQKEMNQAFEWIRSLPHLVKVLVAGNHDLGLDPGHKAFDASVLQLFTSREAHEHGIYYLNQETRTVAYFKRPDSREPLPLMVYGNPSQPDFLNTNPYAFTYSPSPSPEAAKAWKSAPDRNQGVQIWATHGPPDKRLDWIDIPRLRGCIAQAQAVAQARPLLCVFGHYHVSNGIELVRWKYGSDEIDSAQVLSTAASPRKCTFSSVDDGKGDLVPGRQTLFVNAAYMTSRKREVSKRNSPFIITLEL</sequence>
<dbReference type="Pfam" id="PF00149">
    <property type="entry name" value="Metallophos"/>
    <property type="match status" value="1"/>
</dbReference>